<proteinExistence type="predicted"/>
<accession>A0A517M4J3</accession>
<feature type="region of interest" description="Disordered" evidence="1">
    <location>
        <begin position="13"/>
        <end position="42"/>
    </location>
</feature>
<protein>
    <submittedName>
        <fullName evidence="2">Uncharacterized protein</fullName>
    </submittedName>
</protein>
<dbReference type="KEGG" id="ruv:EC9_39850"/>
<gene>
    <name evidence="2" type="ORF">EC9_39850</name>
</gene>
<dbReference type="EMBL" id="CP036261">
    <property type="protein sequence ID" value="QDS89785.1"/>
    <property type="molecule type" value="Genomic_DNA"/>
</dbReference>
<keyword evidence="3" id="KW-1185">Reference proteome</keyword>
<evidence type="ECO:0000313" key="3">
    <source>
        <dbReference type="Proteomes" id="UP000319557"/>
    </source>
</evidence>
<organism evidence="2 3">
    <name type="scientific">Rosistilla ulvae</name>
    <dbReference type="NCBI Taxonomy" id="1930277"/>
    <lineage>
        <taxon>Bacteria</taxon>
        <taxon>Pseudomonadati</taxon>
        <taxon>Planctomycetota</taxon>
        <taxon>Planctomycetia</taxon>
        <taxon>Pirellulales</taxon>
        <taxon>Pirellulaceae</taxon>
        <taxon>Rosistilla</taxon>
    </lineage>
</organism>
<evidence type="ECO:0000256" key="1">
    <source>
        <dbReference type="SAM" id="MobiDB-lite"/>
    </source>
</evidence>
<feature type="compositionally biased region" description="Basic and acidic residues" evidence="1">
    <location>
        <begin position="30"/>
        <end position="42"/>
    </location>
</feature>
<dbReference type="Proteomes" id="UP000319557">
    <property type="component" value="Chromosome"/>
</dbReference>
<evidence type="ECO:0000313" key="2">
    <source>
        <dbReference type="EMBL" id="QDS89785.1"/>
    </source>
</evidence>
<dbReference type="AlphaFoldDB" id="A0A517M4J3"/>
<sequence>MADDIEAFLRRAAQRRKEQAARKAAPAAKSRPEYTDSRAERTIRQVRPEEVVVEAEIVDDSAGISDLSSRHLQADHLANTVGQADDKMEAHIQKVFDHQVGRLASEPSEPVIHSVVDDDIAKTLISLLQTPQGVQQAFLLREIIDRPEHRWD</sequence>
<dbReference type="OrthoDB" id="279839at2"/>
<reference evidence="2 3" key="1">
    <citation type="submission" date="2019-02" db="EMBL/GenBank/DDBJ databases">
        <title>Deep-cultivation of Planctomycetes and their phenomic and genomic characterization uncovers novel biology.</title>
        <authorList>
            <person name="Wiegand S."/>
            <person name="Jogler M."/>
            <person name="Boedeker C."/>
            <person name="Pinto D."/>
            <person name="Vollmers J."/>
            <person name="Rivas-Marin E."/>
            <person name="Kohn T."/>
            <person name="Peeters S.H."/>
            <person name="Heuer A."/>
            <person name="Rast P."/>
            <person name="Oberbeckmann S."/>
            <person name="Bunk B."/>
            <person name="Jeske O."/>
            <person name="Meyerdierks A."/>
            <person name="Storesund J.E."/>
            <person name="Kallscheuer N."/>
            <person name="Luecker S."/>
            <person name="Lage O.M."/>
            <person name="Pohl T."/>
            <person name="Merkel B.J."/>
            <person name="Hornburger P."/>
            <person name="Mueller R.-W."/>
            <person name="Bruemmer F."/>
            <person name="Labrenz M."/>
            <person name="Spormann A.M."/>
            <person name="Op den Camp H."/>
            <person name="Overmann J."/>
            <person name="Amann R."/>
            <person name="Jetten M.S.M."/>
            <person name="Mascher T."/>
            <person name="Medema M.H."/>
            <person name="Devos D.P."/>
            <person name="Kaster A.-K."/>
            <person name="Ovreas L."/>
            <person name="Rohde M."/>
            <person name="Galperin M.Y."/>
            <person name="Jogler C."/>
        </authorList>
    </citation>
    <scope>NUCLEOTIDE SEQUENCE [LARGE SCALE GENOMIC DNA]</scope>
    <source>
        <strain evidence="2 3">EC9</strain>
    </source>
</reference>
<name>A0A517M4J3_9BACT</name>
<dbReference type="RefSeq" id="WP_145347711.1">
    <property type="nucleotide sequence ID" value="NZ_CP036261.1"/>
</dbReference>